<dbReference type="Proteomes" id="UP000179179">
    <property type="component" value="Unassembled WGS sequence"/>
</dbReference>
<feature type="compositionally biased region" description="Low complexity" evidence="3">
    <location>
        <begin position="451"/>
        <end position="466"/>
    </location>
</feature>
<dbReference type="AlphaFoldDB" id="A0A1F8A2B1"/>
<keyword evidence="4" id="KW-0732">Signal</keyword>
<feature type="signal peptide" evidence="4">
    <location>
        <begin position="1"/>
        <end position="19"/>
    </location>
</feature>
<feature type="region of interest" description="Disordered" evidence="3">
    <location>
        <begin position="451"/>
        <end position="477"/>
    </location>
</feature>
<dbReference type="EC" id="3.1.3.67" evidence="1"/>
<organism evidence="7 8">
    <name type="scientific">Aspergillus bombycis</name>
    <dbReference type="NCBI Taxonomy" id="109264"/>
    <lineage>
        <taxon>Eukaryota</taxon>
        <taxon>Fungi</taxon>
        <taxon>Dikarya</taxon>
        <taxon>Ascomycota</taxon>
        <taxon>Pezizomycotina</taxon>
        <taxon>Eurotiomycetes</taxon>
        <taxon>Eurotiomycetidae</taxon>
        <taxon>Eurotiales</taxon>
        <taxon>Aspergillaceae</taxon>
        <taxon>Aspergillus</taxon>
    </lineage>
</organism>
<dbReference type="InterPro" id="IPR000340">
    <property type="entry name" value="Dual-sp_phosphatase_cat-dom"/>
</dbReference>
<feature type="compositionally biased region" description="Polar residues" evidence="3">
    <location>
        <begin position="727"/>
        <end position="737"/>
    </location>
</feature>
<evidence type="ECO:0000256" key="3">
    <source>
        <dbReference type="SAM" id="MobiDB-lite"/>
    </source>
</evidence>
<keyword evidence="8" id="KW-1185">Reference proteome</keyword>
<keyword evidence="2" id="KW-0378">Hydrolase</keyword>
<dbReference type="PROSITE" id="PS50056">
    <property type="entry name" value="TYR_PHOSPHATASE_2"/>
    <property type="match status" value="1"/>
</dbReference>
<dbReference type="GeneID" id="34449759"/>
<dbReference type="InterPro" id="IPR016130">
    <property type="entry name" value="Tyr_Pase_AS"/>
</dbReference>
<feature type="region of interest" description="Disordered" evidence="3">
    <location>
        <begin position="612"/>
        <end position="633"/>
    </location>
</feature>
<feature type="domain" description="Phosphatase tensin-type" evidence="6">
    <location>
        <begin position="183"/>
        <end position="369"/>
    </location>
</feature>
<dbReference type="PANTHER" id="PTHR12305">
    <property type="entry name" value="PHOSPHATASE WITH HOMOLOGY TO TENSIN"/>
    <property type="match status" value="1"/>
</dbReference>
<dbReference type="GO" id="GO:0005829">
    <property type="term" value="C:cytosol"/>
    <property type="evidence" value="ECO:0007669"/>
    <property type="project" value="TreeGrafter"/>
</dbReference>
<evidence type="ECO:0000259" key="5">
    <source>
        <dbReference type="PROSITE" id="PS50056"/>
    </source>
</evidence>
<dbReference type="GO" id="GO:0005886">
    <property type="term" value="C:plasma membrane"/>
    <property type="evidence" value="ECO:0007669"/>
    <property type="project" value="TreeGrafter"/>
</dbReference>
<dbReference type="SUPFAM" id="SSF52799">
    <property type="entry name" value="(Phosphotyrosine protein) phosphatases II"/>
    <property type="match status" value="1"/>
</dbReference>
<evidence type="ECO:0000313" key="8">
    <source>
        <dbReference type="Proteomes" id="UP000179179"/>
    </source>
</evidence>
<dbReference type="GO" id="GO:0046856">
    <property type="term" value="P:phosphatidylinositol dephosphorylation"/>
    <property type="evidence" value="ECO:0007669"/>
    <property type="project" value="TreeGrafter"/>
</dbReference>
<dbReference type="GO" id="GO:0004725">
    <property type="term" value="F:protein tyrosine phosphatase activity"/>
    <property type="evidence" value="ECO:0007669"/>
    <property type="project" value="TreeGrafter"/>
</dbReference>
<dbReference type="OrthoDB" id="16692at2759"/>
<dbReference type="GO" id="GO:0042995">
    <property type="term" value="C:cell projection"/>
    <property type="evidence" value="ECO:0007669"/>
    <property type="project" value="TreeGrafter"/>
</dbReference>
<reference evidence="7 8" key="1">
    <citation type="journal article" date="2016" name="Genome Biol. Evol.">
        <title>Draft genome sequence of an aflatoxigenic Aspergillus species, A. bombycis.</title>
        <authorList>
            <person name="Moore G.G."/>
            <person name="Mack B.M."/>
            <person name="Beltz S.B."/>
            <person name="Gilbert M.K."/>
        </authorList>
    </citation>
    <scope>NUCLEOTIDE SEQUENCE [LARGE SCALE GENOMIC DNA]</scope>
    <source>
        <strain evidence="8">NRRL 26010</strain>
    </source>
</reference>
<evidence type="ECO:0000256" key="2">
    <source>
        <dbReference type="ARBA" id="ARBA00022801"/>
    </source>
</evidence>
<evidence type="ECO:0000313" key="7">
    <source>
        <dbReference type="EMBL" id="OGM45485.1"/>
    </source>
</evidence>
<dbReference type="STRING" id="109264.A0A1F8A2B1"/>
<dbReference type="CDD" id="cd14497">
    <property type="entry name" value="PTP_PTEN-like"/>
    <property type="match status" value="1"/>
</dbReference>
<dbReference type="InterPro" id="IPR029023">
    <property type="entry name" value="Tensin_phosphatase"/>
</dbReference>
<dbReference type="GO" id="GO:0051896">
    <property type="term" value="P:regulation of phosphatidylinositol 3-kinase/protein kinase B signal transduction"/>
    <property type="evidence" value="ECO:0007669"/>
    <property type="project" value="TreeGrafter"/>
</dbReference>
<dbReference type="InterPro" id="IPR051281">
    <property type="entry name" value="Dual-spec_lipid-protein_phosph"/>
</dbReference>
<proteinExistence type="predicted"/>
<dbReference type="GO" id="GO:0005634">
    <property type="term" value="C:nucleus"/>
    <property type="evidence" value="ECO:0007669"/>
    <property type="project" value="TreeGrafter"/>
</dbReference>
<feature type="compositionally biased region" description="Basic and acidic residues" evidence="3">
    <location>
        <begin position="692"/>
        <end position="702"/>
    </location>
</feature>
<evidence type="ECO:0000256" key="1">
    <source>
        <dbReference type="ARBA" id="ARBA00013015"/>
    </source>
</evidence>
<evidence type="ECO:0000256" key="4">
    <source>
        <dbReference type="SAM" id="SignalP"/>
    </source>
</evidence>
<dbReference type="RefSeq" id="XP_022389202.1">
    <property type="nucleotide sequence ID" value="XM_022533498.1"/>
</dbReference>
<name>A0A1F8A2B1_9EURO</name>
<feature type="domain" description="Tyrosine specific protein phosphatases" evidence="5">
    <location>
        <begin position="280"/>
        <end position="341"/>
    </location>
</feature>
<dbReference type="InterPro" id="IPR029021">
    <property type="entry name" value="Prot-tyrosine_phosphatase-like"/>
</dbReference>
<dbReference type="EMBL" id="LYCR01000042">
    <property type="protein sequence ID" value="OGM45485.1"/>
    <property type="molecule type" value="Genomic_DNA"/>
</dbReference>
<feature type="chain" id="PRO_5009534401" description="phosphatidylinositol-3,4,5-trisphosphate 3-phosphatase" evidence="4">
    <location>
        <begin position="20"/>
        <end position="737"/>
    </location>
</feature>
<dbReference type="PANTHER" id="PTHR12305:SF81">
    <property type="entry name" value="PHOSPHATIDYLINOSITOL 3,4,5-TRISPHOSPHATE 3-PHOSPHATASE AND DUAL-SPECIFICITY PROTEIN PHOSPHATASE PTEN"/>
    <property type="match status" value="1"/>
</dbReference>
<dbReference type="PROSITE" id="PS00383">
    <property type="entry name" value="TYR_PHOSPHATASE_1"/>
    <property type="match status" value="1"/>
</dbReference>
<comment type="caution">
    <text evidence="7">The sequence shown here is derived from an EMBL/GenBank/DDBJ whole genome shotgun (WGS) entry which is preliminary data.</text>
</comment>
<dbReference type="Gene3D" id="3.90.190.10">
    <property type="entry name" value="Protein tyrosine phosphatase superfamily"/>
    <property type="match status" value="1"/>
</dbReference>
<sequence length="737" mass="81690">MQLSSLFTVVLASLNFASALPLHRLNTSPALSWHVANFNTGCSPGGCVYNFNITGVASPNTPGFQTHCSGTNVQDDYAFCDDKHVKAKVVSQLYPVWTVHVQHAWFQGEAEFYALGHANVTSTQKNFTIPVTETLQTHLHTQSQWYDHLVKIKLPVPTAETDIWRLASCPTQASILRQIVAGPRLQHPEAGLDLCYVTDNLIATSGPSPSYPKRAYRNPLHDLVKYLDTKHGEDWCVFEFRAEGTGYPDKAVYGRIHHYPFPDHHPPPFALIPSLMGCMYNWLHGLDSKDSQGEAQETRKRVAVVHCKAGKGRSGTVACSYLMAHEGWKMEDALQRFTERRMRSGFGPGVSIPSQLRWVGYVDRWVNQMGKKYIERPVEILELHVWGLRDGVKVAVEGFVDGGKKIQNFHLFKRSERIVVDDGRVKINSSQKTDKKNANGQKHGIKNAFSSVVDSSSSSSSSSSASSDEDSTTQKGTSAVLFKPSKPLILPTSDINIDFERRSKAYKDWAMVTSIAHVWFNAYFEGGDKQDSGVFEAEWDTLDGIKGTSRKGVRALDRLKVVWRYPPSEPGTKKLETAPTPGQIITEPKPGEPMFEGHAADWRGHDLGEQKAVRDQENIPTRAPDVPEHQKETEDANPILTGLSTATSSATAAATTSVQMLSKELGLRRQTDESKDVSLAESDDNESVLAHRKQEGDDEKRQALSRAESEDFQGVQSYFGNGDQDDATSSLKTTKAS</sequence>
<dbReference type="GO" id="GO:0016314">
    <property type="term" value="F:phosphatidylinositol-3,4,5-trisphosphate 3-phosphatase activity"/>
    <property type="evidence" value="ECO:0007669"/>
    <property type="project" value="UniProtKB-EC"/>
</dbReference>
<gene>
    <name evidence="7" type="ORF">ABOM_006369</name>
</gene>
<dbReference type="PROSITE" id="PS51181">
    <property type="entry name" value="PPASE_TENSIN"/>
    <property type="match status" value="1"/>
</dbReference>
<protein>
    <recommendedName>
        <fullName evidence="1">phosphatidylinositol-3,4,5-trisphosphate 3-phosphatase</fullName>
        <ecNumber evidence="1">3.1.3.67</ecNumber>
    </recommendedName>
</protein>
<feature type="compositionally biased region" description="Basic and acidic residues" evidence="3">
    <location>
        <begin position="665"/>
        <end position="678"/>
    </location>
</feature>
<evidence type="ECO:0000259" key="6">
    <source>
        <dbReference type="PROSITE" id="PS51181"/>
    </source>
</evidence>
<dbReference type="InterPro" id="IPR000387">
    <property type="entry name" value="Tyr_Pase_dom"/>
</dbReference>
<dbReference type="Pfam" id="PF00782">
    <property type="entry name" value="DSPc"/>
    <property type="match status" value="1"/>
</dbReference>
<accession>A0A1F8A2B1</accession>
<dbReference type="GO" id="GO:0043491">
    <property type="term" value="P:phosphatidylinositol 3-kinase/protein kinase B signal transduction"/>
    <property type="evidence" value="ECO:0007669"/>
    <property type="project" value="TreeGrafter"/>
</dbReference>
<feature type="region of interest" description="Disordered" evidence="3">
    <location>
        <begin position="665"/>
        <end position="737"/>
    </location>
</feature>
<feature type="region of interest" description="Disordered" evidence="3">
    <location>
        <begin position="570"/>
        <end position="599"/>
    </location>
</feature>